<dbReference type="HOGENOM" id="CLU_076038_0_1_5"/>
<name>M4Z348_9BRAD</name>
<dbReference type="eggNOG" id="COG0406">
    <property type="taxonomic scope" value="Bacteria"/>
</dbReference>
<evidence type="ECO:0000256" key="1">
    <source>
        <dbReference type="ARBA" id="ARBA00022801"/>
    </source>
</evidence>
<proteinExistence type="predicted"/>
<dbReference type="PANTHER" id="PTHR20935:SF1">
    <property type="entry name" value="SLL1549 PROTEIN"/>
    <property type="match status" value="1"/>
</dbReference>
<keyword evidence="1" id="KW-0378">Hydrolase</keyword>
<dbReference type="CDD" id="cd07040">
    <property type="entry name" value="HP"/>
    <property type="match status" value="1"/>
</dbReference>
<dbReference type="PATRIC" id="fig|1245469.3.peg.1521"/>
<evidence type="ECO:0000313" key="2">
    <source>
        <dbReference type="EMBL" id="BAM87494.1"/>
    </source>
</evidence>
<dbReference type="Gene3D" id="3.40.50.1240">
    <property type="entry name" value="Phosphoglycerate mutase-like"/>
    <property type="match status" value="1"/>
</dbReference>
<dbReference type="GeneID" id="301815426"/>
<sequence length="221" mass="23418">MAHMRSFRLSHLLRLAPALGAMLCAAFTLLPVVARGEPLPADLIGRLRSGGYVIVFRHGATVSVQAKTDSMSRPNVPAQRQLNEEGRAQARAVGEAMHTLKIPVAQVVTSTVQRAVDTGKLLGFGEVSATGDLAESGTESAAEDNDRRAQALRKLVAARPPANSNVVLVSHKPNIVDAFGTGWSDVHEGEASVFEPDGSGGTKLVARIQATTWTELARDAH</sequence>
<dbReference type="InterPro" id="IPR013078">
    <property type="entry name" value="His_Pase_superF_clade-1"/>
</dbReference>
<dbReference type="STRING" id="1245469.S58_14860"/>
<dbReference type="OrthoDB" id="2237472at2"/>
<dbReference type="SUPFAM" id="SSF53254">
    <property type="entry name" value="Phosphoglycerate mutase-like"/>
    <property type="match status" value="1"/>
</dbReference>
<dbReference type="RefSeq" id="WP_015664625.1">
    <property type="nucleotide sequence ID" value="NC_020453.1"/>
</dbReference>
<dbReference type="PANTHER" id="PTHR20935">
    <property type="entry name" value="PHOSPHOGLYCERATE MUTASE-RELATED"/>
    <property type="match status" value="1"/>
</dbReference>
<dbReference type="InterPro" id="IPR029033">
    <property type="entry name" value="His_PPase_superfam"/>
</dbReference>
<dbReference type="AlphaFoldDB" id="M4Z348"/>
<dbReference type="InterPro" id="IPR051021">
    <property type="entry name" value="Mito_Ser/Thr_phosphatase"/>
</dbReference>
<reference evidence="2 3" key="1">
    <citation type="journal article" date="2013" name="Appl. Environ. Microbiol.">
        <title>Genome analysis suggests that the soil oligotrophic bacterium Agromonas oligotrophica (Bradyrhizobium oligotrophicum) is a nitrogen-fixing symbiont of Aeschynomene indica.</title>
        <authorList>
            <person name="Okubo T."/>
            <person name="Fukushima S."/>
            <person name="Itakura M."/>
            <person name="Oshima K."/>
            <person name="Longtonglang A."/>
            <person name="Teaumroong N."/>
            <person name="Mitsui H."/>
            <person name="Hattori M."/>
            <person name="Hattori R."/>
            <person name="Hattori T."/>
            <person name="Minamisawa K."/>
        </authorList>
    </citation>
    <scope>NUCLEOTIDE SEQUENCE [LARGE SCALE GENOMIC DNA]</scope>
    <source>
        <strain evidence="2 3">S58</strain>
    </source>
</reference>
<evidence type="ECO:0000313" key="3">
    <source>
        <dbReference type="Proteomes" id="UP000011841"/>
    </source>
</evidence>
<dbReference type="GO" id="GO:0016787">
    <property type="term" value="F:hydrolase activity"/>
    <property type="evidence" value="ECO:0007669"/>
    <property type="project" value="UniProtKB-KW"/>
</dbReference>
<keyword evidence="3" id="KW-1185">Reference proteome</keyword>
<dbReference type="KEGG" id="aol:S58_14860"/>
<protein>
    <recommendedName>
        <fullName evidence="4">Histidine phosphatase family protein</fullName>
    </recommendedName>
</protein>
<gene>
    <name evidence="2" type="ORF">S58_14860</name>
</gene>
<accession>M4Z348</accession>
<dbReference type="Pfam" id="PF00300">
    <property type="entry name" value="His_Phos_1"/>
    <property type="match status" value="1"/>
</dbReference>
<organism evidence="2 3">
    <name type="scientific">Bradyrhizobium oligotrophicum S58</name>
    <dbReference type="NCBI Taxonomy" id="1245469"/>
    <lineage>
        <taxon>Bacteria</taxon>
        <taxon>Pseudomonadati</taxon>
        <taxon>Pseudomonadota</taxon>
        <taxon>Alphaproteobacteria</taxon>
        <taxon>Hyphomicrobiales</taxon>
        <taxon>Nitrobacteraceae</taxon>
        <taxon>Bradyrhizobium</taxon>
    </lineage>
</organism>
<dbReference type="EMBL" id="AP012603">
    <property type="protein sequence ID" value="BAM87494.1"/>
    <property type="molecule type" value="Genomic_DNA"/>
</dbReference>
<evidence type="ECO:0008006" key="4">
    <source>
        <dbReference type="Google" id="ProtNLM"/>
    </source>
</evidence>
<dbReference type="Proteomes" id="UP000011841">
    <property type="component" value="Chromosome"/>
</dbReference>